<dbReference type="EMBL" id="CAXLJM020000160">
    <property type="protein sequence ID" value="CAL8144358.1"/>
    <property type="molecule type" value="Genomic_DNA"/>
</dbReference>
<evidence type="ECO:0000313" key="3">
    <source>
        <dbReference type="Proteomes" id="UP001642540"/>
    </source>
</evidence>
<comment type="caution">
    <text evidence="2">The sequence shown here is derived from an EMBL/GenBank/DDBJ whole genome shotgun (WGS) entry which is preliminary data.</text>
</comment>
<organism evidence="2 3">
    <name type="scientific">Orchesella dallaii</name>
    <dbReference type="NCBI Taxonomy" id="48710"/>
    <lineage>
        <taxon>Eukaryota</taxon>
        <taxon>Metazoa</taxon>
        <taxon>Ecdysozoa</taxon>
        <taxon>Arthropoda</taxon>
        <taxon>Hexapoda</taxon>
        <taxon>Collembola</taxon>
        <taxon>Entomobryomorpha</taxon>
        <taxon>Entomobryoidea</taxon>
        <taxon>Orchesellidae</taxon>
        <taxon>Orchesellinae</taxon>
        <taxon>Orchesella</taxon>
    </lineage>
</organism>
<name>A0ABP1S6R7_9HEXA</name>
<sequence>MWNNNDGATQGSSRGRGRTDGGGRGFQNRRGRGFGTSSWRGGGRGKHTMYGKGKLNDHHLEDIVGPSVTEMVDMTPVPSTVYDSAVMSWMVPAPPPPPPEPFKFEPPETDEHLEALAFMQLLKEDRQLLKDWNQDSTEYFDCRGLHGIGQMCQFCDGRRGPWARKAKRNEPEAAFLKYQESVINSLQGRKMDPAEGDALNPSKLGSLGDDSKFDFADAEFGVNSNSLSILG</sequence>
<feature type="region of interest" description="Disordered" evidence="1">
    <location>
        <begin position="1"/>
        <end position="53"/>
    </location>
</feature>
<accession>A0ABP1S6R7</accession>
<gene>
    <name evidence="2" type="ORF">ODALV1_LOCUS30170</name>
</gene>
<evidence type="ECO:0000256" key="1">
    <source>
        <dbReference type="SAM" id="MobiDB-lite"/>
    </source>
</evidence>
<evidence type="ECO:0000313" key="2">
    <source>
        <dbReference type="EMBL" id="CAL8144358.1"/>
    </source>
</evidence>
<keyword evidence="3" id="KW-1185">Reference proteome</keyword>
<dbReference type="Proteomes" id="UP001642540">
    <property type="component" value="Unassembled WGS sequence"/>
</dbReference>
<reference evidence="2 3" key="1">
    <citation type="submission" date="2024-08" db="EMBL/GenBank/DDBJ databases">
        <authorList>
            <person name="Cucini C."/>
            <person name="Frati F."/>
        </authorList>
    </citation>
    <scope>NUCLEOTIDE SEQUENCE [LARGE SCALE GENOMIC DNA]</scope>
</reference>
<protein>
    <submittedName>
        <fullName evidence="2">Uncharacterized protein</fullName>
    </submittedName>
</protein>
<proteinExistence type="predicted"/>
<feature type="compositionally biased region" description="Polar residues" evidence="1">
    <location>
        <begin position="1"/>
        <end position="10"/>
    </location>
</feature>